<evidence type="ECO:0000313" key="4">
    <source>
        <dbReference type="Proteomes" id="UP000033519"/>
    </source>
</evidence>
<dbReference type="Proteomes" id="UP000182258">
    <property type="component" value="Unassembled WGS sequence"/>
</dbReference>
<name>A0A0F5Q1B6_9HYPH</name>
<proteinExistence type="predicted"/>
<dbReference type="OrthoDB" id="7950605at2"/>
<organism evidence="3 5">
    <name type="scientific">Devosia psychrophila</name>
    <dbReference type="NCBI Taxonomy" id="728005"/>
    <lineage>
        <taxon>Bacteria</taxon>
        <taxon>Pseudomonadati</taxon>
        <taxon>Pseudomonadota</taxon>
        <taxon>Alphaproteobacteria</taxon>
        <taxon>Hyphomicrobiales</taxon>
        <taxon>Devosiaceae</taxon>
        <taxon>Devosia</taxon>
    </lineage>
</organism>
<evidence type="ECO:0000313" key="3">
    <source>
        <dbReference type="EMBL" id="SFD03092.1"/>
    </source>
</evidence>
<dbReference type="AlphaFoldDB" id="A0A0F5Q1B6"/>
<evidence type="ECO:0000256" key="1">
    <source>
        <dbReference type="SAM" id="MobiDB-lite"/>
    </source>
</evidence>
<dbReference type="Proteomes" id="UP000033519">
    <property type="component" value="Unassembled WGS sequence"/>
</dbReference>
<dbReference type="EMBL" id="FOMB01000018">
    <property type="protein sequence ID" value="SFD03092.1"/>
    <property type="molecule type" value="Genomic_DNA"/>
</dbReference>
<accession>A0A0F5Q1B6</accession>
<sequence>MSASEENFTGKWLHTGDWQGKDFSHELPTYDHDEHPGGSGATKMRHATVDQEGRKVGLWVPADWTDEQVQTALTTNW</sequence>
<dbReference type="RefSeq" id="WP_074797626.1">
    <property type="nucleotide sequence ID" value="NZ_FOMB01000018.1"/>
</dbReference>
<feature type="compositionally biased region" description="Basic and acidic residues" evidence="1">
    <location>
        <begin position="24"/>
        <end position="36"/>
    </location>
</feature>
<reference evidence="3 5" key="2">
    <citation type="submission" date="2016-10" db="EMBL/GenBank/DDBJ databases">
        <authorList>
            <person name="de Groot N.N."/>
        </authorList>
    </citation>
    <scope>NUCLEOTIDE SEQUENCE [LARGE SCALE GENOMIC DNA]</scope>
    <source>
        <strain evidence="3 5">CGMCC 1.10210</strain>
    </source>
</reference>
<evidence type="ECO:0000313" key="2">
    <source>
        <dbReference type="EMBL" id="KKC34436.1"/>
    </source>
</evidence>
<keyword evidence="4" id="KW-1185">Reference proteome</keyword>
<evidence type="ECO:0000313" key="5">
    <source>
        <dbReference type="Proteomes" id="UP000182258"/>
    </source>
</evidence>
<dbReference type="PATRIC" id="fig|728005.3.peg.2677"/>
<gene>
    <name evidence="3" type="ORF">SAMN04488059_11813</name>
    <name evidence="2" type="ORF">WH91_02645</name>
</gene>
<dbReference type="EMBL" id="LAPV01000023">
    <property type="protein sequence ID" value="KKC34436.1"/>
    <property type="molecule type" value="Genomic_DNA"/>
</dbReference>
<feature type="region of interest" description="Disordered" evidence="1">
    <location>
        <begin position="24"/>
        <end position="49"/>
    </location>
</feature>
<reference evidence="2 4" key="1">
    <citation type="submission" date="2015-03" db="EMBL/GenBank/DDBJ databases">
        <authorList>
            <person name="Lepp D."/>
            <person name="Hassan Y.I."/>
            <person name="Li X.-Z."/>
            <person name="Zhou T."/>
        </authorList>
    </citation>
    <scope>NUCLEOTIDE SEQUENCE [LARGE SCALE GENOMIC DNA]</scope>
    <source>
        <strain evidence="2 4">Cr7-05</strain>
    </source>
</reference>
<protein>
    <submittedName>
        <fullName evidence="3">Uncharacterized protein</fullName>
    </submittedName>
</protein>